<reference evidence="2 3" key="2">
    <citation type="submission" date="2014-10" db="EMBL/GenBank/DDBJ databases">
        <title>Paracoccus sanguinis sp. nov., isolated from clinical specimens of New York State patients.</title>
        <authorList>
            <person name="Mingle L.A."/>
            <person name="Cole J.A."/>
            <person name="Lapierre P."/>
            <person name="Musser K.A."/>
        </authorList>
    </citation>
    <scope>NUCLEOTIDE SEQUENCE [LARGE SCALE GENOMIC DNA]</scope>
    <source>
        <strain evidence="2 3">JCM 14014</strain>
    </source>
</reference>
<dbReference type="STRING" id="376733.SAMN04487972_10585"/>
<reference evidence="2 3" key="1">
    <citation type="submission" date="2014-09" db="EMBL/GenBank/DDBJ databases">
        <authorList>
            <person name="McGinnis J.M."/>
            <person name="Wolfgang W.J."/>
        </authorList>
    </citation>
    <scope>NUCLEOTIDE SEQUENCE [LARGE SCALE GENOMIC DNA]</scope>
    <source>
        <strain evidence="2 3">JCM 14014</strain>
    </source>
</reference>
<evidence type="ECO:0000259" key="1">
    <source>
        <dbReference type="Pfam" id="PF13737"/>
    </source>
</evidence>
<evidence type="ECO:0000313" key="2">
    <source>
        <dbReference type="EMBL" id="KGJ05623.1"/>
    </source>
</evidence>
<protein>
    <recommendedName>
        <fullName evidence="1">Transposase DDE domain-containing protein</fullName>
    </recommendedName>
</protein>
<proteinExistence type="predicted"/>
<comment type="caution">
    <text evidence="2">The sequence shown here is derived from an EMBL/GenBank/DDBJ whole genome shotgun (WGS) entry which is preliminary data.</text>
</comment>
<dbReference type="Proteomes" id="UP000029846">
    <property type="component" value="Unassembled WGS sequence"/>
</dbReference>
<feature type="domain" description="Transposase DDE" evidence="1">
    <location>
        <begin position="26"/>
        <end position="87"/>
    </location>
</feature>
<accession>A0A099F5S4</accession>
<dbReference type="AlphaFoldDB" id="A0A099F5S4"/>
<gene>
    <name evidence="2" type="ORF">IT41_05265</name>
</gene>
<dbReference type="EMBL" id="JRKN01000005">
    <property type="protein sequence ID" value="KGJ05623.1"/>
    <property type="molecule type" value="Genomic_DNA"/>
</dbReference>
<dbReference type="eggNOG" id="COG3039">
    <property type="taxonomic scope" value="Bacteria"/>
</dbReference>
<keyword evidence="3" id="KW-1185">Reference proteome</keyword>
<sequence>MNKPASCRYRITNRKPYNQALRRRGMQLVWLDKVLFGVPLRQRTGMVIILLRMAGLDFSSLSRRQKASTAQITNRRAAGPLNVLIDNEARTMCW</sequence>
<name>A0A099F5S4_9RHOB</name>
<dbReference type="Pfam" id="PF13737">
    <property type="entry name" value="DDE_Tnp_1_5"/>
    <property type="match status" value="1"/>
</dbReference>
<dbReference type="InterPro" id="IPR025668">
    <property type="entry name" value="Tnp_DDE_dom"/>
</dbReference>
<organism evidence="2 3">
    <name type="scientific">Paracoccus halophilus</name>
    <dbReference type="NCBI Taxonomy" id="376733"/>
    <lineage>
        <taxon>Bacteria</taxon>
        <taxon>Pseudomonadati</taxon>
        <taxon>Pseudomonadota</taxon>
        <taxon>Alphaproteobacteria</taxon>
        <taxon>Rhodobacterales</taxon>
        <taxon>Paracoccaceae</taxon>
        <taxon>Paracoccus</taxon>
    </lineage>
</organism>
<evidence type="ECO:0000313" key="3">
    <source>
        <dbReference type="Proteomes" id="UP000029846"/>
    </source>
</evidence>